<protein>
    <submittedName>
        <fullName evidence="11">Nuclear RNA export factor 1-like</fullName>
    </submittedName>
</protein>
<feature type="domain" description="NTF2" evidence="8">
    <location>
        <begin position="273"/>
        <end position="421"/>
    </location>
</feature>
<dbReference type="PROSITE" id="PS50177">
    <property type="entry name" value="NTF2_DOMAIN"/>
    <property type="match status" value="1"/>
</dbReference>
<evidence type="ECO:0000256" key="6">
    <source>
        <dbReference type="ARBA" id="ARBA00022816"/>
    </source>
</evidence>
<dbReference type="PANTHER" id="PTHR10662">
    <property type="entry name" value="NUCLEAR RNA EXPORT FACTOR"/>
    <property type="match status" value="1"/>
</dbReference>
<dbReference type="InterPro" id="IPR032710">
    <property type="entry name" value="NTF2-like_dom_sf"/>
</dbReference>
<gene>
    <name evidence="11" type="primary">LOC108631188</name>
</gene>
<dbReference type="InterPro" id="IPR030217">
    <property type="entry name" value="NXF_fam"/>
</dbReference>
<dbReference type="GO" id="GO:0016973">
    <property type="term" value="P:poly(A)+ mRNA export from nucleus"/>
    <property type="evidence" value="ECO:0007669"/>
    <property type="project" value="TreeGrafter"/>
</dbReference>
<name>A0AAJ7JDW8_9HYME</name>
<dbReference type="GO" id="GO:0005654">
    <property type="term" value="C:nucleoplasm"/>
    <property type="evidence" value="ECO:0007669"/>
    <property type="project" value="UniProtKB-SubCell"/>
</dbReference>
<dbReference type="GO" id="GO:0005737">
    <property type="term" value="C:cytoplasm"/>
    <property type="evidence" value="ECO:0007669"/>
    <property type="project" value="InterPro"/>
</dbReference>
<evidence type="ECO:0000256" key="1">
    <source>
        <dbReference type="ARBA" id="ARBA00004642"/>
    </source>
</evidence>
<dbReference type="InterPro" id="IPR035979">
    <property type="entry name" value="RBD_domain_sf"/>
</dbReference>
<dbReference type="InterPro" id="IPR032675">
    <property type="entry name" value="LRR_dom_sf"/>
</dbReference>
<dbReference type="SUPFAM" id="SSF46934">
    <property type="entry name" value="UBA-like"/>
    <property type="match status" value="1"/>
</dbReference>
<organism evidence="10 11">
    <name type="scientific">Ceratina calcarata</name>
    <dbReference type="NCBI Taxonomy" id="156304"/>
    <lineage>
        <taxon>Eukaryota</taxon>
        <taxon>Metazoa</taxon>
        <taxon>Ecdysozoa</taxon>
        <taxon>Arthropoda</taxon>
        <taxon>Hexapoda</taxon>
        <taxon>Insecta</taxon>
        <taxon>Pterygota</taxon>
        <taxon>Neoptera</taxon>
        <taxon>Endopterygota</taxon>
        <taxon>Hymenoptera</taxon>
        <taxon>Apocrita</taxon>
        <taxon>Aculeata</taxon>
        <taxon>Apoidea</taxon>
        <taxon>Anthophila</taxon>
        <taxon>Apidae</taxon>
        <taxon>Ceratina</taxon>
        <taxon>Zadontomerus</taxon>
    </lineage>
</organism>
<dbReference type="Gene3D" id="3.10.450.50">
    <property type="match status" value="1"/>
</dbReference>
<evidence type="ECO:0000256" key="7">
    <source>
        <dbReference type="ARBA" id="ARBA00023242"/>
    </source>
</evidence>
<dbReference type="CDD" id="cd14342">
    <property type="entry name" value="UBA_TAP-C"/>
    <property type="match status" value="1"/>
</dbReference>
<proteinExistence type="inferred from homology"/>
<dbReference type="Gene3D" id="3.80.10.10">
    <property type="entry name" value="Ribonuclease Inhibitor"/>
    <property type="match status" value="1"/>
</dbReference>
<dbReference type="KEGG" id="ccal:108631188"/>
<accession>A0AAJ7JDW8</accession>
<evidence type="ECO:0000256" key="5">
    <source>
        <dbReference type="ARBA" id="ARBA00022737"/>
    </source>
</evidence>
<comment type="similarity">
    <text evidence="2">Belongs to the NXF family.</text>
</comment>
<dbReference type="InterPro" id="IPR005637">
    <property type="entry name" value="TAP_C_dom"/>
</dbReference>
<keyword evidence="4" id="KW-0433">Leucine-rich repeat</keyword>
<dbReference type="InterPro" id="IPR002075">
    <property type="entry name" value="NTF2_dom"/>
</dbReference>
<evidence type="ECO:0000256" key="3">
    <source>
        <dbReference type="ARBA" id="ARBA00022448"/>
    </source>
</evidence>
<dbReference type="InterPro" id="IPR018222">
    <property type="entry name" value="Nuclear_transport_factor_2_euk"/>
</dbReference>
<reference evidence="11" key="1">
    <citation type="submission" date="2025-08" db="UniProtKB">
        <authorList>
            <consortium name="RefSeq"/>
        </authorList>
    </citation>
    <scope>IDENTIFICATION</scope>
    <source>
        <tissue evidence="11">Whole body</tissue>
    </source>
</reference>
<keyword evidence="5" id="KW-0677">Repeat</keyword>
<dbReference type="SMART" id="SM00804">
    <property type="entry name" value="TAP_C"/>
    <property type="match status" value="1"/>
</dbReference>
<sequence length="504" mass="57963">KRGSTWTFQERTLMGRSDVWHKIKVVRGTQYDKETVLKSILAAIEPADMIPVQYQASGEDTIFLARNCAHALDKLCKTSLIIKNPDGDPLLLIITLGFASVHDIKINMQPLLRTALEARYNATKKSLNLEQFRRDPEMSKTIYSPLSQPKVFSYVLKLAKSSIGTVEHLNLQKNELYSLTAMNGLNLSIKYLDLRHNNLMNMDVLSPLKGTHITKLWLDGNPLCENYCKPQRYIDSALKYCPNLAELDGVHIGTSELMRSYTNYFKDESREELVTKFVHHFFNLYDHNDRASLRGLYHPNAFYSMSFGIAHALAHKRKLTQFTASRNLMKNVDATKKRQHLYYGQDNVLASLKRLPKSYHDKNSFVLDLLYDDGKCLTINVSGIFKNSFNTSQILWFSRTFIIQASPNNCEYNILNDQYYVDATMEEIPASSIDSQIPYDELPTIASCFSKFEKQEMLEKLAEVTTLNDDWCRTYLEESKWDLRKAITNFMKDYSSSSIPSNAF</sequence>
<dbReference type="GeneID" id="108631188"/>
<dbReference type="InterPro" id="IPR057125">
    <property type="entry name" value="NXF1/2/3/5-like_LRR"/>
</dbReference>
<dbReference type="SUPFAM" id="SSF54427">
    <property type="entry name" value="NTF2-like"/>
    <property type="match status" value="1"/>
</dbReference>
<dbReference type="Pfam" id="PF22602">
    <property type="entry name" value="NXF_NTF2"/>
    <property type="match status" value="1"/>
</dbReference>
<evidence type="ECO:0000313" key="10">
    <source>
        <dbReference type="Proteomes" id="UP000694925"/>
    </source>
</evidence>
<dbReference type="Gene3D" id="1.10.8.10">
    <property type="entry name" value="DNA helicase RuvA subunit, C-terminal domain"/>
    <property type="match status" value="1"/>
</dbReference>
<dbReference type="PROSITE" id="PS51450">
    <property type="entry name" value="LRR"/>
    <property type="match status" value="1"/>
</dbReference>
<dbReference type="SUPFAM" id="SSF54928">
    <property type="entry name" value="RNA-binding domain, RBD"/>
    <property type="match status" value="1"/>
</dbReference>
<evidence type="ECO:0000313" key="11">
    <source>
        <dbReference type="RefSeq" id="XP_017890416.1"/>
    </source>
</evidence>
<evidence type="ECO:0000259" key="9">
    <source>
        <dbReference type="PROSITE" id="PS51281"/>
    </source>
</evidence>
<dbReference type="SUPFAM" id="SSF52058">
    <property type="entry name" value="L domain-like"/>
    <property type="match status" value="1"/>
</dbReference>
<dbReference type="InterPro" id="IPR009060">
    <property type="entry name" value="UBA-like_sf"/>
</dbReference>
<evidence type="ECO:0000259" key="8">
    <source>
        <dbReference type="PROSITE" id="PS50177"/>
    </source>
</evidence>
<keyword evidence="7" id="KW-0539">Nucleus</keyword>
<keyword evidence="6" id="KW-0509">mRNA transport</keyword>
<dbReference type="RefSeq" id="XP_017890416.1">
    <property type="nucleotide sequence ID" value="XM_018034927.2"/>
</dbReference>
<keyword evidence="10" id="KW-1185">Reference proteome</keyword>
<dbReference type="Pfam" id="PF09162">
    <property type="entry name" value="Tap-RNA_bind"/>
    <property type="match status" value="1"/>
</dbReference>
<evidence type="ECO:0000256" key="2">
    <source>
        <dbReference type="ARBA" id="ARBA00009285"/>
    </source>
</evidence>
<dbReference type="PANTHER" id="PTHR10662:SF22">
    <property type="entry name" value="NUCLEAR RNA EXPORT FACTOR 1"/>
    <property type="match status" value="1"/>
</dbReference>
<keyword evidence="3" id="KW-0813">Transport</keyword>
<dbReference type="GO" id="GO:0003723">
    <property type="term" value="F:RNA binding"/>
    <property type="evidence" value="ECO:0007669"/>
    <property type="project" value="InterPro"/>
</dbReference>
<comment type="subcellular location">
    <subcellularLocation>
        <location evidence="1">Nucleus</location>
        <location evidence="1">Nucleoplasm</location>
    </subcellularLocation>
</comment>
<dbReference type="AlphaFoldDB" id="A0AAJ7JDW8"/>
<evidence type="ECO:0000256" key="4">
    <source>
        <dbReference type="ARBA" id="ARBA00022614"/>
    </source>
</evidence>
<dbReference type="InterPro" id="IPR001611">
    <property type="entry name" value="Leu-rich_rpt"/>
</dbReference>
<dbReference type="Gene3D" id="3.30.70.330">
    <property type="match status" value="1"/>
</dbReference>
<dbReference type="InterPro" id="IPR015245">
    <property type="entry name" value="Tap_RNA-bd"/>
</dbReference>
<dbReference type="Proteomes" id="UP000694925">
    <property type="component" value="Unplaced"/>
</dbReference>
<dbReference type="InterPro" id="IPR012677">
    <property type="entry name" value="Nucleotide-bd_a/b_plait_sf"/>
</dbReference>
<dbReference type="Pfam" id="PF24048">
    <property type="entry name" value="LRR_NXF1-5"/>
    <property type="match status" value="1"/>
</dbReference>
<dbReference type="Pfam" id="PF03943">
    <property type="entry name" value="TAP_C"/>
    <property type="match status" value="1"/>
</dbReference>
<feature type="non-terminal residue" evidence="11">
    <location>
        <position position="1"/>
    </location>
</feature>
<dbReference type="PROSITE" id="PS51281">
    <property type="entry name" value="TAP_C"/>
    <property type="match status" value="1"/>
</dbReference>
<feature type="domain" description="TAP-C" evidence="9">
    <location>
        <begin position="452"/>
        <end position="504"/>
    </location>
</feature>